<dbReference type="PANTHER" id="PTHR34219">
    <property type="entry name" value="IRON-REGULATED INNER MEMBRANE PROTEIN-RELATED"/>
    <property type="match status" value="1"/>
</dbReference>
<dbReference type="Proteomes" id="UP001605261">
    <property type="component" value="Unassembled WGS sequence"/>
</dbReference>
<keyword evidence="4" id="KW-1185">Reference proteome</keyword>
<gene>
    <name evidence="3" type="ORF">ACEU0G_003703</name>
</gene>
<feature type="transmembrane region" description="Helical" evidence="2">
    <location>
        <begin position="401"/>
        <end position="422"/>
    </location>
</feature>
<feature type="transmembrane region" description="Helical" evidence="2">
    <location>
        <begin position="442"/>
        <end position="473"/>
    </location>
</feature>
<keyword evidence="2" id="KW-0812">Transmembrane</keyword>
<feature type="compositionally biased region" description="Basic and acidic residues" evidence="1">
    <location>
        <begin position="274"/>
        <end position="298"/>
    </location>
</feature>
<proteinExistence type="predicted"/>
<dbReference type="InterPro" id="IPR005625">
    <property type="entry name" value="PepSY-ass_TM"/>
</dbReference>
<keyword evidence="2" id="KW-1133">Transmembrane helix</keyword>
<reference evidence="3 4" key="1">
    <citation type="submission" date="2024-09" db="EMBL/GenBank/DDBJ databases">
        <authorList>
            <consortium name="All-Russian atlas of soil microorganisms"/>
            <consortium name="as a basis for the search for new antimicrobial producers and enzymes with unique properties"/>
            <person name="Sokolova E.A."/>
            <person name="Voronina E.N."/>
        </authorList>
    </citation>
    <scope>NUCLEOTIDE SEQUENCE [LARGE SCALE GENOMIC DNA]</scope>
    <source>
        <strain evidence="3 4">AF-22b-331.1</strain>
    </source>
</reference>
<dbReference type="PANTHER" id="PTHR34219:SF1">
    <property type="entry name" value="PEPSY DOMAIN-CONTAINING PROTEIN"/>
    <property type="match status" value="1"/>
</dbReference>
<feature type="transmembrane region" description="Helical" evidence="2">
    <location>
        <begin position="151"/>
        <end position="172"/>
    </location>
</feature>
<evidence type="ECO:0000256" key="2">
    <source>
        <dbReference type="SAM" id="Phobius"/>
    </source>
</evidence>
<evidence type="ECO:0000313" key="4">
    <source>
        <dbReference type="Proteomes" id="UP001605261"/>
    </source>
</evidence>
<evidence type="ECO:0000313" key="3">
    <source>
        <dbReference type="EMBL" id="MFG6109685.1"/>
    </source>
</evidence>
<sequence length="485" mass="52760">MDTATSPPSPDHWRFYRAVWRWHFYAGLFVLPFIAWLALTGAVYLYQKPIDRWVHHDLKVVEDPRHARTRPSAQIAAVTALTRGEVFRYTTPERRDGSVEIGVLEANGRREVYYVDPASARILGHLPDKGTFAGVVRRLHSLDLLGDYARALIEIAAGWAILLVLTGVYLWWPRGRKGGVSTVRGRPGQRLFWRDLHAVTGVWVGLVLLFLAVTGMPWSVVWGKQVNAWANGQDYGYPAGVRVQVPMSHQRLADASTPTWSLQQAQLPVSSLPHADHAPVDGHGGHAGHAGHEGHEGHGGGALGDLSAQPGSIGIDAALQRFDGLGLAPGYSVALPRGPMGVYTASVYPEDLAGQRVVHLDQYSGRVLLDMGYADYGALGRGLEWGINVHLGQEYGTVNRLFLLTACAAILMLCLSGAVMWWKRRPIGSMGVPALPRQQRTVAVVFALLCVGGALFPLVGASLLVVGVLDFIVSGGWGAVRQERD</sequence>
<dbReference type="RefSeq" id="WP_394163465.1">
    <property type="nucleotide sequence ID" value="NZ_JBHGCJ010000007.1"/>
</dbReference>
<dbReference type="EMBL" id="JBHGCJ010000007">
    <property type="protein sequence ID" value="MFG6109685.1"/>
    <property type="molecule type" value="Genomic_DNA"/>
</dbReference>
<organism evidence="3 4">
    <name type="scientific">Stenotrophomonas nematodicola</name>
    <dbReference type="NCBI Taxonomy" id="2656746"/>
    <lineage>
        <taxon>Bacteria</taxon>
        <taxon>Pseudomonadati</taxon>
        <taxon>Pseudomonadota</taxon>
        <taxon>Gammaproteobacteria</taxon>
        <taxon>Lysobacterales</taxon>
        <taxon>Lysobacteraceae</taxon>
        <taxon>Stenotrophomonas</taxon>
    </lineage>
</organism>
<evidence type="ECO:0000256" key="1">
    <source>
        <dbReference type="SAM" id="MobiDB-lite"/>
    </source>
</evidence>
<name>A0ABW7CXL2_9GAMM</name>
<feature type="transmembrane region" description="Helical" evidence="2">
    <location>
        <begin position="192"/>
        <end position="214"/>
    </location>
</feature>
<feature type="region of interest" description="Disordered" evidence="1">
    <location>
        <begin position="272"/>
        <end position="303"/>
    </location>
</feature>
<feature type="transmembrane region" description="Helical" evidence="2">
    <location>
        <begin position="22"/>
        <end position="46"/>
    </location>
</feature>
<accession>A0ABW7CXL2</accession>
<protein>
    <submittedName>
        <fullName evidence="3">PepSY-associated TM helix domain-containing protein</fullName>
    </submittedName>
</protein>
<comment type="caution">
    <text evidence="3">The sequence shown here is derived from an EMBL/GenBank/DDBJ whole genome shotgun (WGS) entry which is preliminary data.</text>
</comment>
<dbReference type="Pfam" id="PF03929">
    <property type="entry name" value="PepSY_TM"/>
    <property type="match status" value="1"/>
</dbReference>
<keyword evidence="2" id="KW-0472">Membrane</keyword>